<evidence type="ECO:0000313" key="5">
    <source>
        <dbReference type="EMBL" id="CAD8414564.1"/>
    </source>
</evidence>
<proteinExistence type="inferred from homology"/>
<dbReference type="EMBL" id="HBEL01022841">
    <property type="protein sequence ID" value="CAD8414564.1"/>
    <property type="molecule type" value="Transcribed_RNA"/>
</dbReference>
<feature type="domain" description="Sulfotransferase" evidence="3">
    <location>
        <begin position="30"/>
        <end position="323"/>
    </location>
</feature>
<dbReference type="Gene3D" id="3.40.50.300">
    <property type="entry name" value="P-loop containing nucleotide triphosphate hydrolases"/>
    <property type="match status" value="1"/>
</dbReference>
<keyword evidence="2" id="KW-0808">Transferase</keyword>
<dbReference type="Pfam" id="PF00685">
    <property type="entry name" value="Sulfotransfer_1"/>
    <property type="match status" value="1"/>
</dbReference>
<accession>A0A6T8JUH2</accession>
<name>A0A6T8JUH2_9STRA</name>
<dbReference type="GO" id="GO:0008146">
    <property type="term" value="F:sulfotransferase activity"/>
    <property type="evidence" value="ECO:0007669"/>
    <property type="project" value="InterPro"/>
</dbReference>
<sequence length="340" mass="38217">MSGRRYQTVPVPFWFREKSYESFRNMTMKPNDVILSSLVKAGTTWVHKILYSLLHTFDDDGTKRSVEVAVGIGGQGQVYPSALPIDRDEMNACLADPHDTTATKFVKEVFGDYTLEDLMNQPEPRLISTHWFGTKFLPKEFLGDVGENESGGCGTGRLVIVLRNLKDVLVSLHFFNGEAKDGWLGNEHGPGSLNRFLSEDTPNSLGSSFGWIKEQDKLVTLLQEQAAKHLQKERVLVVYYEALKADLPGELGRINDFLDLPTLTDAKRKAVAEDCTFSAMKSGTAGNMTKRIMRKGAIGDWNNYLTPEDWSLFDKVYDQQLSNVDLARPLSFYQESRSSI</sequence>
<dbReference type="AlphaFoldDB" id="A0A6T8JUH2"/>
<evidence type="ECO:0000256" key="1">
    <source>
        <dbReference type="ARBA" id="ARBA00005771"/>
    </source>
</evidence>
<dbReference type="InterPro" id="IPR027417">
    <property type="entry name" value="P-loop_NTPase"/>
</dbReference>
<gene>
    <name evidence="4" type="ORF">PINE0816_LOCUS10697</name>
    <name evidence="5" type="ORF">PINE0816_LOCUS10698</name>
</gene>
<reference evidence="5" key="1">
    <citation type="submission" date="2021-01" db="EMBL/GenBank/DDBJ databases">
        <authorList>
            <person name="Corre E."/>
            <person name="Pelletier E."/>
            <person name="Niang G."/>
            <person name="Scheremetjew M."/>
            <person name="Finn R."/>
            <person name="Kale V."/>
            <person name="Holt S."/>
            <person name="Cochrane G."/>
            <person name="Meng A."/>
            <person name="Brown T."/>
            <person name="Cohen L."/>
        </authorList>
    </citation>
    <scope>NUCLEOTIDE SEQUENCE</scope>
    <source>
        <strain evidence="5">CCAP1064/1</strain>
    </source>
</reference>
<comment type="similarity">
    <text evidence="1">Belongs to the sulfotransferase 1 family.</text>
</comment>
<dbReference type="EMBL" id="HBEL01022839">
    <property type="protein sequence ID" value="CAD8414563.1"/>
    <property type="molecule type" value="Transcribed_RNA"/>
</dbReference>
<evidence type="ECO:0000313" key="4">
    <source>
        <dbReference type="EMBL" id="CAD8414563.1"/>
    </source>
</evidence>
<evidence type="ECO:0000259" key="3">
    <source>
        <dbReference type="Pfam" id="PF00685"/>
    </source>
</evidence>
<organism evidence="5">
    <name type="scientific">Proboscia inermis</name>
    <dbReference type="NCBI Taxonomy" id="420281"/>
    <lineage>
        <taxon>Eukaryota</taxon>
        <taxon>Sar</taxon>
        <taxon>Stramenopiles</taxon>
        <taxon>Ochrophyta</taxon>
        <taxon>Bacillariophyta</taxon>
        <taxon>Coscinodiscophyceae</taxon>
        <taxon>Rhizosoleniophycidae</taxon>
        <taxon>Rhizosoleniales</taxon>
        <taxon>Rhizosoleniaceae</taxon>
        <taxon>Proboscia</taxon>
    </lineage>
</organism>
<dbReference type="InterPro" id="IPR000863">
    <property type="entry name" value="Sulfotransferase_dom"/>
</dbReference>
<dbReference type="PANTHER" id="PTHR11783">
    <property type="entry name" value="SULFOTRANSFERASE SULT"/>
    <property type="match status" value="1"/>
</dbReference>
<protein>
    <recommendedName>
        <fullName evidence="3">Sulfotransferase domain-containing protein</fullName>
    </recommendedName>
</protein>
<evidence type="ECO:0000256" key="2">
    <source>
        <dbReference type="ARBA" id="ARBA00022679"/>
    </source>
</evidence>
<dbReference type="SUPFAM" id="SSF52540">
    <property type="entry name" value="P-loop containing nucleoside triphosphate hydrolases"/>
    <property type="match status" value="1"/>
</dbReference>